<dbReference type="Proteomes" id="UP000264541">
    <property type="component" value="Unassembled WGS sequence"/>
</dbReference>
<proteinExistence type="inferred from homology"/>
<feature type="domain" description="Smf/DprA SLOG" evidence="2">
    <location>
        <begin position="80"/>
        <end position="289"/>
    </location>
</feature>
<dbReference type="InterPro" id="IPR057666">
    <property type="entry name" value="DrpA_SLOG"/>
</dbReference>
<name>A0A372LSW0_9BACI</name>
<dbReference type="EMBL" id="QVTE01000005">
    <property type="protein sequence ID" value="RFU71273.1"/>
    <property type="molecule type" value="Genomic_DNA"/>
</dbReference>
<evidence type="ECO:0000259" key="2">
    <source>
        <dbReference type="Pfam" id="PF02481"/>
    </source>
</evidence>
<dbReference type="PANTHER" id="PTHR43022:SF1">
    <property type="entry name" value="PROTEIN SMF"/>
    <property type="match status" value="1"/>
</dbReference>
<dbReference type="SUPFAM" id="SSF102405">
    <property type="entry name" value="MCP/YpsA-like"/>
    <property type="match status" value="1"/>
</dbReference>
<protein>
    <submittedName>
        <fullName evidence="3">DNA-protecting protein DprA</fullName>
    </submittedName>
</protein>
<dbReference type="PANTHER" id="PTHR43022">
    <property type="entry name" value="PROTEIN SMF"/>
    <property type="match status" value="1"/>
</dbReference>
<dbReference type="OrthoDB" id="9785707at2"/>
<dbReference type="GO" id="GO:0009294">
    <property type="term" value="P:DNA-mediated transformation"/>
    <property type="evidence" value="ECO:0007669"/>
    <property type="project" value="InterPro"/>
</dbReference>
<dbReference type="Pfam" id="PF02481">
    <property type="entry name" value="DNA_processg_A"/>
    <property type="match status" value="1"/>
</dbReference>
<evidence type="ECO:0000256" key="1">
    <source>
        <dbReference type="ARBA" id="ARBA00006525"/>
    </source>
</evidence>
<dbReference type="Gene3D" id="3.40.50.450">
    <property type="match status" value="1"/>
</dbReference>
<dbReference type="AlphaFoldDB" id="A0A372LSW0"/>
<dbReference type="NCBIfam" id="TIGR00732">
    <property type="entry name" value="dprA"/>
    <property type="match status" value="1"/>
</dbReference>
<keyword evidence="4" id="KW-1185">Reference proteome</keyword>
<gene>
    <name evidence="3" type="primary">dprA</name>
    <name evidence="3" type="ORF">D0469_01830</name>
</gene>
<accession>A0A372LSW0</accession>
<comment type="similarity">
    <text evidence="1">Belongs to the DprA/Smf family.</text>
</comment>
<sequence>MLEVRERLLHLHHCRGIGWKSIFYLLKKDPHLKSLYSISFAEWKQILSITVNQLNSFYHDLHTLDISKLLGQYGRSHIDITTFFDAEYPDLLKEIYNPPWVLYSKGDRKIMKEQSLLGIVGSRKPTAYGLAAIKEILPALIKENIVVVSGLASGIDATAHKLTLEHSGKTIAVLGGGLFHLYPKEELPLASKLIDRGLLISEMPPNRRPEPWMFPMRNRVISGLSKGVLIVEAEEKSGSLITAQCAIEQNREVFALPGNITSRLSKGTNSLIQEGAKPVLSAQDIISEMNFI</sequence>
<evidence type="ECO:0000313" key="4">
    <source>
        <dbReference type="Proteomes" id="UP000264541"/>
    </source>
</evidence>
<organism evidence="3 4">
    <name type="scientific">Peribacillus saganii</name>
    <dbReference type="NCBI Taxonomy" id="2303992"/>
    <lineage>
        <taxon>Bacteria</taxon>
        <taxon>Bacillati</taxon>
        <taxon>Bacillota</taxon>
        <taxon>Bacilli</taxon>
        <taxon>Bacillales</taxon>
        <taxon>Bacillaceae</taxon>
        <taxon>Peribacillus</taxon>
    </lineage>
</organism>
<reference evidence="3 4" key="1">
    <citation type="submission" date="2018-08" db="EMBL/GenBank/DDBJ databases">
        <title>Bacillus chawlae sp. nov., Bacillus glennii sp. nov., and Bacillus saganii sp. nov. Isolated from the Vehicle Assembly Building at Kennedy Space Center where the Viking Spacecraft were Assembled.</title>
        <authorList>
            <person name="Seuylemezian A."/>
            <person name="Vaishampayan P."/>
        </authorList>
    </citation>
    <scope>NUCLEOTIDE SEQUENCE [LARGE SCALE GENOMIC DNA]</scope>
    <source>
        <strain evidence="3 4">V47-23a</strain>
    </source>
</reference>
<dbReference type="InterPro" id="IPR003488">
    <property type="entry name" value="DprA"/>
</dbReference>
<comment type="caution">
    <text evidence="3">The sequence shown here is derived from an EMBL/GenBank/DDBJ whole genome shotgun (WGS) entry which is preliminary data.</text>
</comment>
<evidence type="ECO:0000313" key="3">
    <source>
        <dbReference type="EMBL" id="RFU71273.1"/>
    </source>
</evidence>